<accession>E6PQ32</accession>
<dbReference type="PANTHER" id="PTHR30188:SF3">
    <property type="entry name" value="ABC TRANSPORTER PERMEASE"/>
    <property type="match status" value="1"/>
</dbReference>
<protein>
    <submittedName>
        <fullName evidence="2">Putative ABC-type transport system, permease component</fullName>
    </submittedName>
</protein>
<dbReference type="EMBL" id="CABM01000040">
    <property type="protein sequence ID" value="CBH97036.1"/>
    <property type="molecule type" value="Genomic_DNA"/>
</dbReference>
<feature type="transmembrane region" description="Helical" evidence="1">
    <location>
        <begin position="263"/>
        <end position="282"/>
    </location>
</feature>
<feature type="transmembrane region" description="Helical" evidence="1">
    <location>
        <begin position="319"/>
        <end position="342"/>
    </location>
</feature>
<gene>
    <name evidence="2" type="ORF">CARN2_1646</name>
</gene>
<dbReference type="GO" id="GO:0043190">
    <property type="term" value="C:ATP-binding cassette (ABC) transporter complex"/>
    <property type="evidence" value="ECO:0007669"/>
    <property type="project" value="InterPro"/>
</dbReference>
<dbReference type="AlphaFoldDB" id="E6PQ32"/>
<dbReference type="InterPro" id="IPR003453">
    <property type="entry name" value="ABC_MlaE_roteobac"/>
</dbReference>
<organism evidence="2">
    <name type="scientific">mine drainage metagenome</name>
    <dbReference type="NCBI Taxonomy" id="410659"/>
    <lineage>
        <taxon>unclassified sequences</taxon>
        <taxon>metagenomes</taxon>
        <taxon>ecological metagenomes</taxon>
    </lineage>
</organism>
<dbReference type="Pfam" id="PF02405">
    <property type="entry name" value="MlaE"/>
    <property type="match status" value="1"/>
</dbReference>
<keyword evidence="1" id="KW-0472">Membrane</keyword>
<comment type="caution">
    <text evidence="2">The sequence shown here is derived from an EMBL/GenBank/DDBJ whole genome shotgun (WGS) entry which is preliminary data.</text>
</comment>
<dbReference type="NCBIfam" id="TIGR00056">
    <property type="entry name" value="MlaE family lipid ABC transporter permease subunit"/>
    <property type="match status" value="1"/>
</dbReference>
<sequence>MPDAASPTEMQSAHAQWLAGGGVAPGVRHLQLAGNWTVQGLDPAPRLRLPAGCRAVRLAASDWQLDTAGALVLARSLQAWIDAGVVVDRAGLAAPQNQLIELVQERMTAAPRRQPRPHAGLLGDLGRAGAAAWREGREFMTFVGELAWRGPPLLARFWRIRWREVVAEVDAAGIRALGIIGLLSFLIGMVMAYQGGATLATYGANILIVNLVAIITLRELGPLLAAILVAGRTGSSYTAQLGTMRITEEIDALRALGLSPFEVLVFPKVLALVITLPLLSLFADVMGLAGGGVVASMGYGVSWSEYISRIPQVVSAQTLALGLVKAPVFAVIIALVGCMQGLRVSGSAAAVGRATTVSVVQAIFLVIVIDAGFSILYNLLGL</sequence>
<proteinExistence type="predicted"/>
<dbReference type="GO" id="GO:0005548">
    <property type="term" value="F:phospholipid transporter activity"/>
    <property type="evidence" value="ECO:0007669"/>
    <property type="project" value="TreeGrafter"/>
</dbReference>
<keyword evidence="1" id="KW-1133">Transmembrane helix</keyword>
<feature type="transmembrane region" description="Helical" evidence="1">
    <location>
        <begin position="362"/>
        <end position="380"/>
    </location>
</feature>
<reference evidence="2" key="1">
    <citation type="submission" date="2009-10" db="EMBL/GenBank/DDBJ databases">
        <title>Diversity of trophic interactions inside an arsenic-rich microbial ecosystem.</title>
        <authorList>
            <person name="Bertin P.N."/>
            <person name="Heinrich-Salmeron A."/>
            <person name="Pelletier E."/>
            <person name="Goulhen-Chollet F."/>
            <person name="Arsene-Ploetze F."/>
            <person name="Gallien S."/>
            <person name="Calteau A."/>
            <person name="Vallenet D."/>
            <person name="Casiot C."/>
            <person name="Chane-Woon-Ming B."/>
            <person name="Giloteaux L."/>
            <person name="Barakat M."/>
            <person name="Bonnefoy V."/>
            <person name="Bruneel O."/>
            <person name="Chandler M."/>
            <person name="Cleiss J."/>
            <person name="Duran R."/>
            <person name="Elbaz-Poulichet F."/>
            <person name="Fonknechten N."/>
            <person name="Lauga B."/>
            <person name="Mornico D."/>
            <person name="Ortet P."/>
            <person name="Schaeffer C."/>
            <person name="Siguier P."/>
            <person name="Alexander Thil Smith A."/>
            <person name="Van Dorsselaer A."/>
            <person name="Weissenbach J."/>
            <person name="Medigue C."/>
            <person name="Le Paslier D."/>
        </authorList>
    </citation>
    <scope>NUCLEOTIDE SEQUENCE</scope>
</reference>
<dbReference type="InterPro" id="IPR030802">
    <property type="entry name" value="Permease_MalE"/>
</dbReference>
<keyword evidence="1" id="KW-0812">Transmembrane</keyword>
<feature type="transmembrane region" description="Helical" evidence="1">
    <location>
        <begin position="288"/>
        <end position="307"/>
    </location>
</feature>
<evidence type="ECO:0000313" key="2">
    <source>
        <dbReference type="EMBL" id="CBH97036.1"/>
    </source>
</evidence>
<name>E6PQ32_9ZZZZ</name>
<evidence type="ECO:0000256" key="1">
    <source>
        <dbReference type="SAM" id="Phobius"/>
    </source>
</evidence>
<dbReference type="PANTHER" id="PTHR30188">
    <property type="entry name" value="ABC TRANSPORTER PERMEASE PROTEIN-RELATED"/>
    <property type="match status" value="1"/>
</dbReference>
<feature type="transmembrane region" description="Helical" evidence="1">
    <location>
        <begin position="172"/>
        <end position="193"/>
    </location>
</feature>